<keyword evidence="1" id="KW-0472">Membrane</keyword>
<reference evidence="2" key="1">
    <citation type="submission" date="2014-09" db="EMBL/GenBank/DDBJ databases">
        <authorList>
            <person name="Magalhaes I.L.F."/>
            <person name="Oliveira U."/>
            <person name="Santos F.R."/>
            <person name="Vidigal T.H.D.A."/>
            <person name="Brescovit A.D."/>
            <person name="Santos A.J."/>
        </authorList>
    </citation>
    <scope>NUCLEOTIDE SEQUENCE</scope>
    <source>
        <tissue evidence="2">Shoot tissue taken approximately 20 cm above the soil surface</tissue>
    </source>
</reference>
<reference evidence="2" key="2">
    <citation type="journal article" date="2015" name="Data Brief">
        <title>Shoot transcriptome of the giant reed, Arundo donax.</title>
        <authorList>
            <person name="Barrero R.A."/>
            <person name="Guerrero F.D."/>
            <person name="Moolhuijzen P."/>
            <person name="Goolsby J.A."/>
            <person name="Tidwell J."/>
            <person name="Bellgard S.E."/>
            <person name="Bellgard M.I."/>
        </authorList>
    </citation>
    <scope>NUCLEOTIDE SEQUENCE</scope>
    <source>
        <tissue evidence="2">Shoot tissue taken approximately 20 cm above the soil surface</tissue>
    </source>
</reference>
<feature type="transmembrane region" description="Helical" evidence="1">
    <location>
        <begin position="12"/>
        <end position="30"/>
    </location>
</feature>
<evidence type="ECO:0000313" key="2">
    <source>
        <dbReference type="EMBL" id="JAE27568.1"/>
    </source>
</evidence>
<evidence type="ECO:0000256" key="1">
    <source>
        <dbReference type="SAM" id="Phobius"/>
    </source>
</evidence>
<keyword evidence="1" id="KW-1133">Transmembrane helix</keyword>
<protein>
    <submittedName>
        <fullName evidence="2">Uncharacterized protein</fullName>
    </submittedName>
</protein>
<keyword evidence="1" id="KW-0812">Transmembrane</keyword>
<accession>A0A0A9H3X9</accession>
<name>A0A0A9H3X9_ARUDO</name>
<dbReference type="AlphaFoldDB" id="A0A0A9H3X9"/>
<dbReference type="EMBL" id="GBRH01170328">
    <property type="protein sequence ID" value="JAE27568.1"/>
    <property type="molecule type" value="Transcribed_RNA"/>
</dbReference>
<organism evidence="2">
    <name type="scientific">Arundo donax</name>
    <name type="common">Giant reed</name>
    <name type="synonym">Donax arundinaceus</name>
    <dbReference type="NCBI Taxonomy" id="35708"/>
    <lineage>
        <taxon>Eukaryota</taxon>
        <taxon>Viridiplantae</taxon>
        <taxon>Streptophyta</taxon>
        <taxon>Embryophyta</taxon>
        <taxon>Tracheophyta</taxon>
        <taxon>Spermatophyta</taxon>
        <taxon>Magnoliopsida</taxon>
        <taxon>Liliopsida</taxon>
        <taxon>Poales</taxon>
        <taxon>Poaceae</taxon>
        <taxon>PACMAD clade</taxon>
        <taxon>Arundinoideae</taxon>
        <taxon>Arundineae</taxon>
        <taxon>Arundo</taxon>
    </lineage>
</organism>
<sequence>MSSYEVKETSLIVCMCSICKIIFFIISLYLTPYPSAWNLEDWESPITKKGI</sequence>
<proteinExistence type="predicted"/>